<dbReference type="Pfam" id="PF06114">
    <property type="entry name" value="Peptidase_M78"/>
    <property type="match status" value="1"/>
</dbReference>
<dbReference type="PATRIC" id="fig|42253.5.peg.2906"/>
<dbReference type="STRING" id="42253.NITMOv2_2936"/>
<reference evidence="2 3" key="1">
    <citation type="journal article" date="2015" name="Proc. Natl. Acad. Sci. U.S.A.">
        <title>Expanded metabolic versatility of ubiquitous nitrite-oxidizing bacteria from the genus Nitrospira.</title>
        <authorList>
            <person name="Koch H."/>
            <person name="Lucker S."/>
            <person name="Albertsen M."/>
            <person name="Kitzinger K."/>
            <person name="Herbold C."/>
            <person name="Spieck E."/>
            <person name="Nielsen P.H."/>
            <person name="Wagner M."/>
            <person name="Daims H."/>
        </authorList>
    </citation>
    <scope>NUCLEOTIDE SEQUENCE [LARGE SCALE GENOMIC DNA]</scope>
    <source>
        <strain evidence="2 3">NSP M-1</strain>
    </source>
</reference>
<keyword evidence="3" id="KW-1185">Reference proteome</keyword>
<dbReference type="AlphaFoldDB" id="A0A0K2GEG0"/>
<evidence type="ECO:0000259" key="1">
    <source>
        <dbReference type="Pfam" id="PF06114"/>
    </source>
</evidence>
<dbReference type="KEGG" id="nmv:NITMOv2_2936"/>
<protein>
    <recommendedName>
        <fullName evidence="1">IrrE N-terminal-like domain-containing protein</fullName>
    </recommendedName>
</protein>
<proteinExistence type="predicted"/>
<dbReference type="RefSeq" id="WP_053380369.1">
    <property type="nucleotide sequence ID" value="NZ_CP011801.1"/>
</dbReference>
<gene>
    <name evidence="2" type="ORF">NITMOv2_2936</name>
</gene>
<evidence type="ECO:0000313" key="2">
    <source>
        <dbReference type="EMBL" id="ALA59341.1"/>
    </source>
</evidence>
<dbReference type="InterPro" id="IPR010359">
    <property type="entry name" value="IrrE_HExxH"/>
</dbReference>
<dbReference type="EMBL" id="CP011801">
    <property type="protein sequence ID" value="ALA59341.1"/>
    <property type="molecule type" value="Genomic_DNA"/>
</dbReference>
<dbReference type="Proteomes" id="UP000069205">
    <property type="component" value="Chromosome"/>
</dbReference>
<dbReference type="Gene3D" id="1.10.10.2910">
    <property type="match status" value="1"/>
</dbReference>
<dbReference type="OrthoDB" id="878902at2"/>
<sequence length="193" mass="21854">MATFDRGFKTFAERTSANIRRELGLAPYDSLDVLKLAEFLDVTVMTPRHIPGLPKQVLDQLENRDRFGWHAVSVIVPGGRTLLIYNPRKSVGRKASDIVHELAHIIQDHKPSTVILSQDGSFAMRTYDQKHEDEANWLGWSLLLPREALIKAVRQRMSIEAIAAFYGVSTQLVNYRMGVTGVAVQLARMRRNN</sequence>
<accession>A0A0K2GEG0</accession>
<feature type="domain" description="IrrE N-terminal-like" evidence="1">
    <location>
        <begin position="72"/>
        <end position="177"/>
    </location>
</feature>
<name>A0A0K2GEG0_NITMO</name>
<organism evidence="2 3">
    <name type="scientific">Nitrospira moscoviensis</name>
    <dbReference type="NCBI Taxonomy" id="42253"/>
    <lineage>
        <taxon>Bacteria</taxon>
        <taxon>Pseudomonadati</taxon>
        <taxon>Nitrospirota</taxon>
        <taxon>Nitrospiria</taxon>
        <taxon>Nitrospirales</taxon>
        <taxon>Nitrospiraceae</taxon>
        <taxon>Nitrospira</taxon>
    </lineage>
</organism>
<evidence type="ECO:0000313" key="3">
    <source>
        <dbReference type="Proteomes" id="UP000069205"/>
    </source>
</evidence>